<organism evidence="1 2">
    <name type="scientific">Wolfiporia cocos (strain MD-104)</name>
    <name type="common">Brown rot fungus</name>
    <dbReference type="NCBI Taxonomy" id="742152"/>
    <lineage>
        <taxon>Eukaryota</taxon>
        <taxon>Fungi</taxon>
        <taxon>Dikarya</taxon>
        <taxon>Basidiomycota</taxon>
        <taxon>Agaricomycotina</taxon>
        <taxon>Agaricomycetes</taxon>
        <taxon>Polyporales</taxon>
        <taxon>Phaeolaceae</taxon>
        <taxon>Wolfiporia</taxon>
    </lineage>
</organism>
<dbReference type="EMBL" id="KB467954">
    <property type="protein sequence ID" value="PCH39005.1"/>
    <property type="molecule type" value="Genomic_DNA"/>
</dbReference>
<protein>
    <submittedName>
        <fullName evidence="1">Uncharacterized protein</fullName>
    </submittedName>
</protein>
<proteinExistence type="predicted"/>
<evidence type="ECO:0000313" key="2">
    <source>
        <dbReference type="Proteomes" id="UP000218811"/>
    </source>
</evidence>
<dbReference type="AlphaFoldDB" id="A0A2H3JBP6"/>
<reference evidence="1 2" key="1">
    <citation type="journal article" date="2012" name="Science">
        <title>The Paleozoic origin of enzymatic lignin decomposition reconstructed from 31 fungal genomes.</title>
        <authorList>
            <person name="Floudas D."/>
            <person name="Binder M."/>
            <person name="Riley R."/>
            <person name="Barry K."/>
            <person name="Blanchette R.A."/>
            <person name="Henrissat B."/>
            <person name="Martinez A.T."/>
            <person name="Otillar R."/>
            <person name="Spatafora J.W."/>
            <person name="Yadav J.S."/>
            <person name="Aerts A."/>
            <person name="Benoit I."/>
            <person name="Boyd A."/>
            <person name="Carlson A."/>
            <person name="Copeland A."/>
            <person name="Coutinho P.M."/>
            <person name="de Vries R.P."/>
            <person name="Ferreira P."/>
            <person name="Findley K."/>
            <person name="Foster B."/>
            <person name="Gaskell J."/>
            <person name="Glotzer D."/>
            <person name="Gorecki P."/>
            <person name="Heitman J."/>
            <person name="Hesse C."/>
            <person name="Hori C."/>
            <person name="Igarashi K."/>
            <person name="Jurgens J.A."/>
            <person name="Kallen N."/>
            <person name="Kersten P."/>
            <person name="Kohler A."/>
            <person name="Kuees U."/>
            <person name="Kumar T.K.A."/>
            <person name="Kuo A."/>
            <person name="LaButti K."/>
            <person name="Larrondo L.F."/>
            <person name="Lindquist E."/>
            <person name="Ling A."/>
            <person name="Lombard V."/>
            <person name="Lucas S."/>
            <person name="Lundell T."/>
            <person name="Martin R."/>
            <person name="McLaughlin D.J."/>
            <person name="Morgenstern I."/>
            <person name="Morin E."/>
            <person name="Murat C."/>
            <person name="Nagy L.G."/>
            <person name="Nolan M."/>
            <person name="Ohm R.A."/>
            <person name="Patyshakuliyeva A."/>
            <person name="Rokas A."/>
            <person name="Ruiz-Duenas F.J."/>
            <person name="Sabat G."/>
            <person name="Salamov A."/>
            <person name="Samejima M."/>
            <person name="Schmutz J."/>
            <person name="Slot J.C."/>
            <person name="St John F."/>
            <person name="Stenlid J."/>
            <person name="Sun H."/>
            <person name="Sun S."/>
            <person name="Syed K."/>
            <person name="Tsang A."/>
            <person name="Wiebenga A."/>
            <person name="Young D."/>
            <person name="Pisabarro A."/>
            <person name="Eastwood D.C."/>
            <person name="Martin F."/>
            <person name="Cullen D."/>
            <person name="Grigoriev I.V."/>
            <person name="Hibbett D.S."/>
        </authorList>
    </citation>
    <scope>NUCLEOTIDE SEQUENCE [LARGE SCALE GENOMIC DNA]</scope>
    <source>
        <strain evidence="1 2">MD-104</strain>
    </source>
</reference>
<dbReference type="Proteomes" id="UP000218811">
    <property type="component" value="Unassembled WGS sequence"/>
</dbReference>
<accession>A0A2H3JBP6</accession>
<evidence type="ECO:0000313" key="1">
    <source>
        <dbReference type="EMBL" id="PCH39005.1"/>
    </source>
</evidence>
<name>A0A2H3JBP6_WOLCO</name>
<sequence length="219" mass="25340">MSIQPKIWSDFKIMCLAVIHYVLYNIQAIPAEHRLWHSSLTLEVVIIYILNPLIYPPGNFSRELELTAKATCWVYLEAESSNDNASDNSYVPSEDELNEPCTAGNHQAIYFIRGIVEHYGREETLTYLYNVGSINNLYKLFGFYCRFREGPKTHPTQTRTHGNIIWLEHVTADMPTDFEFGLDNKNIWMQPAVPPMTREEYKFEAPDADLKEERGGLDQ</sequence>
<keyword evidence="2" id="KW-1185">Reference proteome</keyword>
<gene>
    <name evidence="1" type="ORF">WOLCODRAFT_158524</name>
</gene>